<dbReference type="Gene3D" id="3.40.50.10240">
    <property type="entry name" value="Thiamin pyrophosphokinase, catalytic domain"/>
    <property type="match status" value="1"/>
</dbReference>
<organism evidence="9 10">
    <name type="scientific">Actinomyces ruminicola</name>
    <dbReference type="NCBI Taxonomy" id="332524"/>
    <lineage>
        <taxon>Bacteria</taxon>
        <taxon>Bacillati</taxon>
        <taxon>Actinomycetota</taxon>
        <taxon>Actinomycetes</taxon>
        <taxon>Actinomycetales</taxon>
        <taxon>Actinomycetaceae</taxon>
        <taxon>Actinomyces</taxon>
    </lineage>
</organism>
<dbReference type="SUPFAM" id="SSF63999">
    <property type="entry name" value="Thiamin pyrophosphokinase, catalytic domain"/>
    <property type="match status" value="1"/>
</dbReference>
<keyword evidence="1" id="KW-0808">Transferase</keyword>
<evidence type="ECO:0000256" key="5">
    <source>
        <dbReference type="SAM" id="MobiDB-lite"/>
    </source>
</evidence>
<evidence type="ECO:0000256" key="3">
    <source>
        <dbReference type="ARBA" id="ARBA00022777"/>
    </source>
</evidence>
<dbReference type="InterPro" id="IPR007371">
    <property type="entry name" value="TPK_catalytic"/>
</dbReference>
<dbReference type="GO" id="GO:0005524">
    <property type="term" value="F:ATP binding"/>
    <property type="evidence" value="ECO:0007669"/>
    <property type="project" value="UniProtKB-KW"/>
</dbReference>
<feature type="region of interest" description="Disordered" evidence="5">
    <location>
        <begin position="1"/>
        <end position="21"/>
    </location>
</feature>
<evidence type="ECO:0000256" key="6">
    <source>
        <dbReference type="SAM" id="Phobius"/>
    </source>
</evidence>
<evidence type="ECO:0000313" key="10">
    <source>
        <dbReference type="Proteomes" id="UP000199671"/>
    </source>
</evidence>
<evidence type="ECO:0000259" key="8">
    <source>
        <dbReference type="Pfam" id="PF12555"/>
    </source>
</evidence>
<keyword evidence="6" id="KW-1133">Transmembrane helix</keyword>
<protein>
    <submittedName>
        <fullName evidence="9">Uncharacterized membrane-anchored protein</fullName>
    </submittedName>
</protein>
<evidence type="ECO:0000313" key="9">
    <source>
        <dbReference type="EMBL" id="SDN33163.1"/>
    </source>
</evidence>
<dbReference type="Pfam" id="PF04263">
    <property type="entry name" value="TPK_catalytic"/>
    <property type="match status" value="1"/>
</dbReference>
<keyword evidence="6" id="KW-0472">Membrane</keyword>
<dbReference type="Pfam" id="PF12555">
    <property type="entry name" value="SteA-like_C"/>
    <property type="match status" value="1"/>
</dbReference>
<dbReference type="Proteomes" id="UP000199671">
    <property type="component" value="Unassembled WGS sequence"/>
</dbReference>
<dbReference type="InterPro" id="IPR036759">
    <property type="entry name" value="TPK_catalytic_sf"/>
</dbReference>
<keyword evidence="4" id="KW-0067">ATP-binding</keyword>
<keyword evidence="3" id="KW-0418">Kinase</keyword>
<feature type="domain" description="Thiamin pyrophosphokinase catalytic" evidence="7">
    <location>
        <begin position="242"/>
        <end position="279"/>
    </location>
</feature>
<dbReference type="GO" id="GO:0016301">
    <property type="term" value="F:kinase activity"/>
    <property type="evidence" value="ECO:0007669"/>
    <property type="project" value="UniProtKB-KW"/>
</dbReference>
<evidence type="ECO:0000256" key="2">
    <source>
        <dbReference type="ARBA" id="ARBA00022741"/>
    </source>
</evidence>
<reference evidence="9 10" key="1">
    <citation type="submission" date="2016-10" db="EMBL/GenBank/DDBJ databases">
        <authorList>
            <person name="de Groot N.N."/>
        </authorList>
    </citation>
    <scope>NUCLEOTIDE SEQUENCE [LARGE SCALE GENOMIC DNA]</scope>
    <source>
        <strain evidence="9 10">KPR-7B</strain>
    </source>
</reference>
<evidence type="ECO:0000256" key="1">
    <source>
        <dbReference type="ARBA" id="ARBA00022679"/>
    </source>
</evidence>
<evidence type="ECO:0000259" key="7">
    <source>
        <dbReference type="Pfam" id="PF04263"/>
    </source>
</evidence>
<accession>A0A1H0AJ71</accession>
<feature type="region of interest" description="Disordered" evidence="5">
    <location>
        <begin position="124"/>
        <end position="152"/>
    </location>
</feature>
<feature type="domain" description="SteA-like C-terminal" evidence="8">
    <location>
        <begin position="369"/>
        <end position="420"/>
    </location>
</feature>
<dbReference type="GO" id="GO:0004788">
    <property type="term" value="F:thiamine diphosphokinase activity"/>
    <property type="evidence" value="ECO:0007669"/>
    <property type="project" value="InterPro"/>
</dbReference>
<dbReference type="AlphaFoldDB" id="A0A1H0AJ71"/>
<gene>
    <name evidence="9" type="ORF">SAMN04487766_1268</name>
</gene>
<keyword evidence="6" id="KW-0812">Transmembrane</keyword>
<proteinExistence type="predicted"/>
<dbReference type="NCBIfam" id="NF040608">
    <property type="entry name" value="division_SteA"/>
    <property type="match status" value="1"/>
</dbReference>
<evidence type="ECO:0000256" key="4">
    <source>
        <dbReference type="ARBA" id="ARBA00022840"/>
    </source>
</evidence>
<sequence length="436" mass="46465">MRLPFPFRKQAQPAPDRPSGMVRVDARTKKLTKRLQPGEIAVIDHVDLDRVAAEALVECKPMAVLNAAPSVSGRYPNLGPGILIDAGIPLIDDLGPDIMRLRDGQHVTIDLNPDSEHAGCVQVEGRAGHRRSQGSGRTTTAEADSDVGKRSDSGILAEGTIQTRESIDALMEAAKEGLSVQLEAFAANTMEYMRGERDLLLNGVGMPDVRTPMNGKHVLIVVRGYSYKEDLKALKPYIREYKPVIIGVDGGADAVLEAGLKPDMIVGDMDSVSDKALEAGAEIIVHAYRDGRAPGLKRVEDLGVEHTVFAATGTSEDIAMLIADEAGAELIVALGTHATLLEFLDKGRAGMSSTFLTRLKVGGRLIDAKGVSRLYRARISGWQLGLLALAGLVALLVALAATPGGQTFLGLSGAVWDDLVNFFRSLVGLTPNKPSV</sequence>
<feature type="compositionally biased region" description="Polar residues" evidence="5">
    <location>
        <begin position="133"/>
        <end position="142"/>
    </location>
</feature>
<dbReference type="InterPro" id="IPR047795">
    <property type="entry name" value="Put_SteA-like"/>
</dbReference>
<dbReference type="EMBL" id="FNHU01000026">
    <property type="protein sequence ID" value="SDN33163.1"/>
    <property type="molecule type" value="Genomic_DNA"/>
</dbReference>
<dbReference type="InterPro" id="IPR022215">
    <property type="entry name" value="SteA-like_C"/>
</dbReference>
<keyword evidence="2" id="KW-0547">Nucleotide-binding</keyword>
<feature type="transmembrane region" description="Helical" evidence="6">
    <location>
        <begin position="382"/>
        <end position="401"/>
    </location>
</feature>
<dbReference type="GO" id="GO:0009229">
    <property type="term" value="P:thiamine diphosphate biosynthetic process"/>
    <property type="evidence" value="ECO:0007669"/>
    <property type="project" value="InterPro"/>
</dbReference>
<name>A0A1H0AJ71_9ACTO</name>